<organism evidence="1 2">
    <name type="scientific">Tetrabaena socialis</name>
    <dbReference type="NCBI Taxonomy" id="47790"/>
    <lineage>
        <taxon>Eukaryota</taxon>
        <taxon>Viridiplantae</taxon>
        <taxon>Chlorophyta</taxon>
        <taxon>core chlorophytes</taxon>
        <taxon>Chlorophyceae</taxon>
        <taxon>CS clade</taxon>
        <taxon>Chlamydomonadales</taxon>
        <taxon>Tetrabaenaceae</taxon>
        <taxon>Tetrabaena</taxon>
    </lineage>
</organism>
<dbReference type="InterPro" id="IPR019270">
    <property type="entry name" value="DUF2283"/>
</dbReference>
<keyword evidence="2" id="KW-1185">Reference proteome</keyword>
<reference evidence="1 2" key="1">
    <citation type="journal article" date="2017" name="Mol. Biol. Evol.">
        <title>The 4-celled Tetrabaena socialis nuclear genome reveals the essential components for genetic control of cell number at the origin of multicellularity in the volvocine lineage.</title>
        <authorList>
            <person name="Featherston J."/>
            <person name="Arakaki Y."/>
            <person name="Hanschen E.R."/>
            <person name="Ferris P.J."/>
            <person name="Michod R.E."/>
            <person name="Olson B.J.S.C."/>
            <person name="Nozaki H."/>
            <person name="Durand P.M."/>
        </authorList>
    </citation>
    <scope>NUCLEOTIDE SEQUENCE [LARGE SCALE GENOMIC DNA]</scope>
    <source>
        <strain evidence="1 2">NIES-571</strain>
    </source>
</reference>
<name>A0A2J7ZI00_9CHLO</name>
<dbReference type="EMBL" id="PGGS01001975">
    <property type="protein sequence ID" value="PNG99894.1"/>
    <property type="molecule type" value="Genomic_DNA"/>
</dbReference>
<dbReference type="OrthoDB" id="532890at2759"/>
<gene>
    <name evidence="1" type="ORF">TSOC_014318</name>
</gene>
<sequence>MSFLRPNDRSIQVIPHTKKTVQHRSSSEKQPCGERNDVQYRAYADTDTLSIFFKKVAPGLISHTEDIAPGILADYSDAGQLVSLDLNLASMHTPCHFFDTTDVVNGKQPLALSWDFNSDSDQLTVFLTNEQRTGHAEQTEDPHISMGTDDGGLWQAIIIQNASGICSVRGK</sequence>
<protein>
    <submittedName>
        <fullName evidence="1">Uncharacterized protein</fullName>
    </submittedName>
</protein>
<dbReference type="Proteomes" id="UP000236333">
    <property type="component" value="Unassembled WGS sequence"/>
</dbReference>
<dbReference type="Pfam" id="PF10049">
    <property type="entry name" value="DUF2283"/>
    <property type="match status" value="1"/>
</dbReference>
<proteinExistence type="predicted"/>
<accession>A0A2J7ZI00</accession>
<dbReference type="AlphaFoldDB" id="A0A2J7ZI00"/>
<evidence type="ECO:0000313" key="1">
    <source>
        <dbReference type="EMBL" id="PNG99894.1"/>
    </source>
</evidence>
<evidence type="ECO:0000313" key="2">
    <source>
        <dbReference type="Proteomes" id="UP000236333"/>
    </source>
</evidence>
<comment type="caution">
    <text evidence="1">The sequence shown here is derived from an EMBL/GenBank/DDBJ whole genome shotgun (WGS) entry which is preliminary data.</text>
</comment>